<organism evidence="2 3">
    <name type="scientific">Petromyzon marinus</name>
    <name type="common">Sea lamprey</name>
    <dbReference type="NCBI Taxonomy" id="7757"/>
    <lineage>
        <taxon>Eukaryota</taxon>
        <taxon>Metazoa</taxon>
        <taxon>Chordata</taxon>
        <taxon>Craniata</taxon>
        <taxon>Vertebrata</taxon>
        <taxon>Cyclostomata</taxon>
        <taxon>Hyperoartia</taxon>
        <taxon>Petromyzontiformes</taxon>
        <taxon>Petromyzontidae</taxon>
        <taxon>Petromyzon</taxon>
    </lineage>
</organism>
<feature type="coiled-coil region" evidence="1">
    <location>
        <begin position="107"/>
        <end position="163"/>
    </location>
</feature>
<reference evidence="3" key="1">
    <citation type="submission" date="2025-08" db="UniProtKB">
        <authorList>
            <consortium name="RefSeq"/>
        </authorList>
    </citation>
    <scope>IDENTIFICATION</scope>
    <source>
        <tissue evidence="3">Sperm</tissue>
    </source>
</reference>
<keyword evidence="1" id="KW-0175">Coiled coil</keyword>
<dbReference type="InterPro" id="IPR030465">
    <property type="entry name" value="CEP131"/>
</dbReference>
<dbReference type="GO" id="GO:0010824">
    <property type="term" value="P:regulation of centrosome duplication"/>
    <property type="evidence" value="ECO:0007669"/>
    <property type="project" value="TreeGrafter"/>
</dbReference>
<gene>
    <name evidence="3" type="primary">LOC116946156</name>
</gene>
<dbReference type="GO" id="GO:0034451">
    <property type="term" value="C:centriolar satellite"/>
    <property type="evidence" value="ECO:0007669"/>
    <property type="project" value="TreeGrafter"/>
</dbReference>
<evidence type="ECO:0000313" key="2">
    <source>
        <dbReference type="Proteomes" id="UP001318040"/>
    </source>
</evidence>
<accession>A0AAJ7X0G6</accession>
<dbReference type="PANTHER" id="PTHR31540:SF1">
    <property type="entry name" value="CENTROSOMAL PROTEIN OF 131 KDA"/>
    <property type="match status" value="1"/>
</dbReference>
<name>A0AAJ7X0G6_PETMA</name>
<keyword evidence="2" id="KW-1185">Reference proteome</keyword>
<proteinExistence type="predicted"/>
<protein>
    <submittedName>
        <fullName evidence="3">Centrosomal protein of 131 kDa-like isoform X2</fullName>
    </submittedName>
</protein>
<dbReference type="Proteomes" id="UP001318040">
    <property type="component" value="Chromosome 26"/>
</dbReference>
<dbReference type="AlphaFoldDB" id="A0AAJ7X0G6"/>
<dbReference type="RefSeq" id="XP_032816964.1">
    <property type="nucleotide sequence ID" value="XM_032961073.1"/>
</dbReference>
<sequence length="566" mass="67452">METLEQMEKNAQDITTALVSPLPAEVCEERYFSQIEQESAEVTSTLIKMKLELEEKRRSVHMLQTALAQQKELTVRYAKDADRERQLQLQQQKEHYETAIQRHLSFIDQLIEDKKNLSEKCESVVKELQHIDGKYARRLQHMQEQHEKEVKRLKDVMAATEKLRREKWIDEKTKKIKEITVKGLEPEIQKLISKHKQELARLSALHDAELQASDERAAKRYVQQIQELRAQLDKEKEAACQRERDVAQKHYEQALMEEQKALHQQRLRIAAELSQEKERLSEQAHRQRADLEELRRQLERNSITACQALKEEYHHAKEEQEKRHQVELLGYKERLEIEKQTWEENYRKKQEAWLLSRERELREEVRKTRDEEIEMVIRRLEDDATATRQECDRAAENRLRRVREMQEAEVRELEQAEKRAQAKAVELRTRLTQVEGEAARCQGLLQQKDAELSEMNKVNSQLMEERNRLGAVLRQEFAERLAMTEEENRHLQAEMTELRARQHAEIQRVHQDKEKELQEVHQRVKAAIVKKEEMVNSLRKQHEASVKRAEHLEGLLEQQRKQLLGK</sequence>
<evidence type="ECO:0000313" key="3">
    <source>
        <dbReference type="RefSeq" id="XP_032816964.1"/>
    </source>
</evidence>
<dbReference type="PANTHER" id="PTHR31540">
    <property type="entry name" value="CENTROSOMAL PROTEIN OF 131 KDA"/>
    <property type="match status" value="1"/>
</dbReference>
<dbReference type="CTD" id="22994"/>
<feature type="coiled-coil region" evidence="1">
    <location>
        <begin position="270"/>
        <end position="304"/>
    </location>
</feature>
<feature type="coiled-coil region" evidence="1">
    <location>
        <begin position="377"/>
        <end position="541"/>
    </location>
</feature>
<dbReference type="GO" id="GO:0035735">
    <property type="term" value="P:intraciliary transport involved in cilium assembly"/>
    <property type="evidence" value="ECO:0007669"/>
    <property type="project" value="InterPro"/>
</dbReference>
<evidence type="ECO:0000256" key="1">
    <source>
        <dbReference type="SAM" id="Coils"/>
    </source>
</evidence>
<dbReference type="GO" id="GO:0005929">
    <property type="term" value="C:cilium"/>
    <property type="evidence" value="ECO:0007669"/>
    <property type="project" value="GOC"/>
</dbReference>